<dbReference type="GO" id="GO:0005656">
    <property type="term" value="C:nuclear pre-replicative complex"/>
    <property type="evidence" value="ECO:0007669"/>
    <property type="project" value="TreeGrafter"/>
</dbReference>
<dbReference type="GO" id="GO:0031261">
    <property type="term" value="C:DNA replication preinitiation complex"/>
    <property type="evidence" value="ECO:0007669"/>
    <property type="project" value="TreeGrafter"/>
</dbReference>
<keyword evidence="3" id="KW-0235">DNA replication</keyword>
<feature type="region of interest" description="Disordered" evidence="6">
    <location>
        <begin position="648"/>
        <end position="676"/>
    </location>
</feature>
<gene>
    <name evidence="9" type="ORF">Prudu_007935</name>
</gene>
<comment type="similarity">
    <text evidence="2">Belongs to the ORC3 family.</text>
</comment>
<dbReference type="CDD" id="cd20704">
    <property type="entry name" value="Orc3"/>
    <property type="match status" value="1"/>
</dbReference>
<feature type="compositionally biased region" description="Low complexity" evidence="6">
    <location>
        <begin position="1"/>
        <end position="10"/>
    </location>
</feature>
<dbReference type="GO" id="GO:0006270">
    <property type="term" value="P:DNA replication initiation"/>
    <property type="evidence" value="ECO:0007669"/>
    <property type="project" value="TreeGrafter"/>
</dbReference>
<keyword evidence="4" id="KW-0238">DNA-binding</keyword>
<name>A0A4Y1R328_PRUDU</name>
<evidence type="ECO:0000259" key="7">
    <source>
        <dbReference type="Pfam" id="PF07034"/>
    </source>
</evidence>
<evidence type="ECO:0000259" key="8">
    <source>
        <dbReference type="Pfam" id="PF18137"/>
    </source>
</evidence>
<dbReference type="InterPro" id="IPR040855">
    <property type="entry name" value="ORC_WH_C"/>
</dbReference>
<keyword evidence="5" id="KW-0539">Nucleus</keyword>
<dbReference type="Pfam" id="PF07034">
    <property type="entry name" value="ORC3_N"/>
    <property type="match status" value="1"/>
</dbReference>
<dbReference type="AlphaFoldDB" id="A0A4Y1R328"/>
<feature type="domain" description="Origin recognition complex subunit 3 winged helix C-terminal" evidence="8">
    <location>
        <begin position="582"/>
        <end position="668"/>
    </location>
</feature>
<evidence type="ECO:0000256" key="3">
    <source>
        <dbReference type="ARBA" id="ARBA00022705"/>
    </source>
</evidence>
<feature type="region of interest" description="Disordered" evidence="6">
    <location>
        <begin position="1"/>
        <end position="22"/>
    </location>
</feature>
<evidence type="ECO:0000256" key="2">
    <source>
        <dbReference type="ARBA" id="ARBA00010977"/>
    </source>
</evidence>
<protein>
    <submittedName>
        <fullName evidence="9">Origin recognition complex subunit 3</fullName>
    </submittedName>
</protein>
<feature type="domain" description="Origin recognition complex subunit 3 N-terminal" evidence="7">
    <location>
        <begin position="19"/>
        <end position="338"/>
    </location>
</feature>
<dbReference type="InterPro" id="IPR020795">
    <property type="entry name" value="ORC3"/>
</dbReference>
<organism evidence="9">
    <name type="scientific">Prunus dulcis</name>
    <name type="common">Almond</name>
    <name type="synonym">Amygdalus dulcis</name>
    <dbReference type="NCBI Taxonomy" id="3755"/>
    <lineage>
        <taxon>Eukaryota</taxon>
        <taxon>Viridiplantae</taxon>
        <taxon>Streptophyta</taxon>
        <taxon>Embryophyta</taxon>
        <taxon>Tracheophyta</taxon>
        <taxon>Spermatophyta</taxon>
        <taxon>Magnoliopsida</taxon>
        <taxon>eudicotyledons</taxon>
        <taxon>Gunneridae</taxon>
        <taxon>Pentapetalae</taxon>
        <taxon>rosids</taxon>
        <taxon>fabids</taxon>
        <taxon>Rosales</taxon>
        <taxon>Rosaceae</taxon>
        <taxon>Amygdaloideae</taxon>
        <taxon>Amygdaleae</taxon>
        <taxon>Prunus</taxon>
    </lineage>
</organism>
<evidence type="ECO:0000256" key="6">
    <source>
        <dbReference type="SAM" id="MobiDB-lite"/>
    </source>
</evidence>
<evidence type="ECO:0000256" key="5">
    <source>
        <dbReference type="ARBA" id="ARBA00023242"/>
    </source>
</evidence>
<dbReference type="InterPro" id="IPR045667">
    <property type="entry name" value="ORC3_N"/>
</dbReference>
<accession>A0A4Y1R328</accession>
<reference evidence="9" key="1">
    <citation type="journal article" date="2019" name="Science">
        <title>Mutation of a bHLH transcription factor allowed almond domestication.</title>
        <authorList>
            <person name="Sanchez-Perez R."/>
            <person name="Pavan S."/>
            <person name="Mazzeo R."/>
            <person name="Moldovan C."/>
            <person name="Aiese Cigliano R."/>
            <person name="Del Cueto J."/>
            <person name="Ricciardi F."/>
            <person name="Lotti C."/>
            <person name="Ricciardi L."/>
            <person name="Dicenta F."/>
            <person name="Lopez-Marques R.L."/>
            <person name="Lindberg Moller B."/>
        </authorList>
    </citation>
    <scope>NUCLEOTIDE SEQUENCE</scope>
</reference>
<dbReference type="GO" id="GO:0005664">
    <property type="term" value="C:nuclear origin of replication recognition complex"/>
    <property type="evidence" value="ECO:0007669"/>
    <property type="project" value="InterPro"/>
</dbReference>
<dbReference type="PANTHER" id="PTHR12748:SF0">
    <property type="entry name" value="ORIGIN RECOGNITION COMPLEX SUBUNIT 3"/>
    <property type="match status" value="1"/>
</dbReference>
<dbReference type="EMBL" id="AP019298">
    <property type="protein sequence ID" value="BBG98515.1"/>
    <property type="molecule type" value="Genomic_DNA"/>
</dbReference>
<feature type="non-terminal residue" evidence="9">
    <location>
        <position position="733"/>
    </location>
</feature>
<dbReference type="GO" id="GO:0003688">
    <property type="term" value="F:DNA replication origin binding"/>
    <property type="evidence" value="ECO:0007669"/>
    <property type="project" value="TreeGrafter"/>
</dbReference>
<dbReference type="PANTHER" id="PTHR12748">
    <property type="entry name" value="ORIGIN RECOGNITION COMPLEX SUBUNIT 3"/>
    <property type="match status" value="1"/>
</dbReference>
<evidence type="ECO:0000256" key="1">
    <source>
        <dbReference type="ARBA" id="ARBA00004123"/>
    </source>
</evidence>
<proteinExistence type="inferred from homology"/>
<evidence type="ECO:0000313" key="9">
    <source>
        <dbReference type="EMBL" id="BBG98515.1"/>
    </source>
</evidence>
<dbReference type="Pfam" id="PF18137">
    <property type="entry name" value="WHD_ORC"/>
    <property type="match status" value="1"/>
</dbReference>
<evidence type="ECO:0000256" key="4">
    <source>
        <dbReference type="ARBA" id="ARBA00023125"/>
    </source>
</evidence>
<comment type="subcellular location">
    <subcellularLocation>
        <location evidence="1">Nucleus</location>
    </subcellularLocation>
</comment>
<sequence>MAHSSASAGDSPPPSSPDTTQNNLQHFFVLHKASEKLTCSWKARKRLDLSPTKLKPEKKEWDERCLRMEAFQLVWSGIDSTIKDVLRNMNARVFNDIHSWVRDSFNTNTIKPFPPPSPIVTHQLFTAFLLTKNMEFVDDFLTFQELGLFLKSHGCHVANLSSFDFSPNNGIAGCLTSLLRQFLMRTFDAADMSILASWYSHQGNYGSPVVVIINDMERCCGPVLSDFILMLSEWIVKIPVILIMGVATTLDAPSNILPSNVLKKLCPCKFTLGSPAERMDAVVEAALVRQCSGFAVGQKVAIFLRNYFLNQDGTLTSFFRALKIACVQHFSTEPLSFMLGQLLAKEDSKGLQSEKVVKGASEILLHARDQMAEQTDIPIAHCLTELKRLQMVWSSIVLCLYEAGKCGKIQLLDLFCETLDPDIYTSLASDNPTGIGESLATSLSRDHCMLEQDLSFRKGQTICQVVRKVRDLPAALLCQLLKSWEVLTVDVPEIHHKVKELQALLKFEGGSCKPDFTDVCRRHTSHSPVKIGKSQSINGKAAILVDCMVRYFMRPIECIQCHEIVCFRNVEKLQSALIGDSRKRIQVDLLEFHKILRCSCCSRSGNIPLSSMPDTSIVYTLAQEHGDLINLHDWFQSFKTIASQPRRKGGCKLKQSPLPKRRKEVNESENRSEASIQYPLSPILQGNYRTTNYRPHSDAQQKNVVTLCREWPLACDNIPCAKQKVCPTLEPAN</sequence>